<keyword evidence="1" id="KW-0645">Protease</keyword>
<comment type="cofactor">
    <cofactor evidence="1">
        <name>Zn(2+)</name>
        <dbReference type="ChEBI" id="CHEBI:29105"/>
    </cofactor>
</comment>
<dbReference type="SUPFAM" id="SSF51556">
    <property type="entry name" value="Metallo-dependent hydrolases"/>
    <property type="match status" value="1"/>
</dbReference>
<dbReference type="InterPro" id="IPR032466">
    <property type="entry name" value="Metal_Hydrolase"/>
</dbReference>
<name>A0A5N5QP85_9AGAM</name>
<protein>
    <recommendedName>
        <fullName evidence="1">Dipeptidase</fullName>
        <ecNumber evidence="1">3.4.13.19</ecNumber>
    </recommendedName>
</protein>
<gene>
    <name evidence="4" type="ORF">CTheo_3146</name>
</gene>
<proteinExistence type="inferred from homology"/>
<keyword evidence="1" id="KW-0479">Metal-binding</keyword>
<dbReference type="GO" id="GO:0046872">
    <property type="term" value="F:metal ion binding"/>
    <property type="evidence" value="ECO:0007669"/>
    <property type="project" value="UniProtKB-UniRule"/>
</dbReference>
<dbReference type="Gene3D" id="3.20.20.140">
    <property type="entry name" value="Metal-dependent hydrolases"/>
    <property type="match status" value="1"/>
</dbReference>
<evidence type="ECO:0000256" key="3">
    <source>
        <dbReference type="SAM" id="Phobius"/>
    </source>
</evidence>
<feature type="transmembrane region" description="Helical" evidence="3">
    <location>
        <begin position="47"/>
        <end position="68"/>
    </location>
</feature>
<keyword evidence="5" id="KW-1185">Reference proteome</keyword>
<feature type="region of interest" description="Disordered" evidence="2">
    <location>
        <begin position="1"/>
        <end position="42"/>
    </location>
</feature>
<dbReference type="GO" id="GO:0070573">
    <property type="term" value="F:metallodipeptidase activity"/>
    <property type="evidence" value="ECO:0007669"/>
    <property type="project" value="InterPro"/>
</dbReference>
<accession>A0A5N5QP85</accession>
<evidence type="ECO:0000313" key="4">
    <source>
        <dbReference type="EMBL" id="KAB5593408.1"/>
    </source>
</evidence>
<keyword evidence="1" id="KW-0224">Dipeptidase</keyword>
<dbReference type="PANTHER" id="PTHR10443:SF12">
    <property type="entry name" value="DIPEPTIDASE"/>
    <property type="match status" value="1"/>
</dbReference>
<evidence type="ECO:0000313" key="5">
    <source>
        <dbReference type="Proteomes" id="UP000383932"/>
    </source>
</evidence>
<comment type="similarity">
    <text evidence="1">Belongs to the metallo-dependent hydrolases superfamily. Peptidase M19 family.</text>
</comment>
<dbReference type="PROSITE" id="PS51365">
    <property type="entry name" value="RENAL_DIPEPTIDASE_2"/>
    <property type="match status" value="1"/>
</dbReference>
<organism evidence="4 5">
    <name type="scientific">Ceratobasidium theobromae</name>
    <dbReference type="NCBI Taxonomy" id="1582974"/>
    <lineage>
        <taxon>Eukaryota</taxon>
        <taxon>Fungi</taxon>
        <taxon>Dikarya</taxon>
        <taxon>Basidiomycota</taxon>
        <taxon>Agaricomycotina</taxon>
        <taxon>Agaricomycetes</taxon>
        <taxon>Cantharellales</taxon>
        <taxon>Ceratobasidiaceae</taxon>
        <taxon>Ceratobasidium</taxon>
    </lineage>
</organism>
<dbReference type="OrthoDB" id="445695at2759"/>
<evidence type="ECO:0000256" key="1">
    <source>
        <dbReference type="RuleBase" id="RU341113"/>
    </source>
</evidence>
<dbReference type="CDD" id="cd01301">
    <property type="entry name" value="rDP_like"/>
    <property type="match status" value="1"/>
</dbReference>
<dbReference type="Pfam" id="PF01244">
    <property type="entry name" value="Peptidase_M19"/>
    <property type="match status" value="1"/>
</dbReference>
<comment type="catalytic activity">
    <reaction evidence="1">
        <text>an L-aminoacyl-L-amino acid + H2O = 2 an L-alpha-amino acid</text>
        <dbReference type="Rhea" id="RHEA:48940"/>
        <dbReference type="ChEBI" id="CHEBI:15377"/>
        <dbReference type="ChEBI" id="CHEBI:59869"/>
        <dbReference type="ChEBI" id="CHEBI:77460"/>
        <dbReference type="EC" id="3.4.13.19"/>
    </reaction>
</comment>
<dbReference type="PANTHER" id="PTHR10443">
    <property type="entry name" value="MICROSOMAL DIPEPTIDASE"/>
    <property type="match status" value="1"/>
</dbReference>
<comment type="caution">
    <text evidence="4">The sequence shown here is derived from an EMBL/GenBank/DDBJ whole genome shotgun (WGS) entry which is preliminary data.</text>
</comment>
<dbReference type="AlphaFoldDB" id="A0A5N5QP85"/>
<keyword evidence="3" id="KW-0812">Transmembrane</keyword>
<keyword evidence="3" id="KW-0472">Membrane</keyword>
<keyword evidence="1" id="KW-0862">Zinc</keyword>
<dbReference type="EC" id="3.4.13.19" evidence="1"/>
<keyword evidence="1" id="KW-0482">Metalloprotease</keyword>
<dbReference type="InterPro" id="IPR008257">
    <property type="entry name" value="Pept_M19"/>
</dbReference>
<dbReference type="EMBL" id="SSOP01000038">
    <property type="protein sequence ID" value="KAB5593408.1"/>
    <property type="molecule type" value="Genomic_DNA"/>
</dbReference>
<keyword evidence="1" id="KW-0378">Hydrolase</keyword>
<keyword evidence="3" id="KW-1133">Transmembrane helix</keyword>
<evidence type="ECO:0000256" key="2">
    <source>
        <dbReference type="SAM" id="MobiDB-lite"/>
    </source>
</evidence>
<feature type="compositionally biased region" description="Polar residues" evidence="2">
    <location>
        <begin position="28"/>
        <end position="37"/>
    </location>
</feature>
<sequence>MSASESAPDDRAPLLPSSHIPDYHGLPTSDSDGQAGSQPRKRPGIKITLPSLFTLLFISAVVALVTYFEESLPGDPDKAALEILESSPLIDGHIDLPELVRTAYKNNISAFDLHERMPAHVDIPRIRKGRVGGFFWSVYVDCKDDGPDFLVPTDRVRCFVNRDTLEQIDVSKLLIEKYSNTFKFATSTVDIKEAFRVGKVASLIGVEGGHQLGNSLSVLRQYQALGARYLTLTHSCNNAFADSAGISSPVPPTHGGLSELGKELVLELNRLGMLVDLSHTSDDTAAQALQLSRAPVIWSHSSARAVHNHPRNVPDYILEMLGTVKGKKDGVVMINFSSSFVASPGNATVAIVADHVEHIGRIAGRKHVGIGSDYDGVASTPVGLEDISTYPALFAELRRRGWSRSELVGLARGNLMRVFEGAEVVARHMTQVPPSMARYEKRKDL</sequence>
<dbReference type="GO" id="GO:0006508">
    <property type="term" value="P:proteolysis"/>
    <property type="evidence" value="ECO:0007669"/>
    <property type="project" value="UniProtKB-KW"/>
</dbReference>
<dbReference type="Proteomes" id="UP000383932">
    <property type="component" value="Unassembled WGS sequence"/>
</dbReference>
<reference evidence="4 5" key="1">
    <citation type="journal article" date="2019" name="Fungal Biol. Biotechnol.">
        <title>Draft genome sequence of fastidious pathogen Ceratobasidium theobromae, which causes vascular-streak dieback in Theobroma cacao.</title>
        <authorList>
            <person name="Ali S.S."/>
            <person name="Asman A."/>
            <person name="Shao J."/>
            <person name="Firmansyah A.P."/>
            <person name="Susilo A.W."/>
            <person name="Rosmana A."/>
            <person name="McMahon P."/>
            <person name="Junaid M."/>
            <person name="Guest D."/>
            <person name="Kheng T.Y."/>
            <person name="Meinhardt L.W."/>
            <person name="Bailey B.A."/>
        </authorList>
    </citation>
    <scope>NUCLEOTIDE SEQUENCE [LARGE SCALE GENOMIC DNA]</scope>
    <source>
        <strain evidence="4 5">CT2</strain>
    </source>
</reference>